<dbReference type="PANTHER" id="PTHR30427:SF1">
    <property type="entry name" value="TRANSCRIPTIONAL ACTIVATOR PROTEIN LYSR"/>
    <property type="match status" value="1"/>
</dbReference>
<dbReference type="PANTHER" id="PTHR30427">
    <property type="entry name" value="TRANSCRIPTIONAL ACTIVATOR PROTEIN LYSR"/>
    <property type="match status" value="1"/>
</dbReference>
<dbReference type="InterPro" id="IPR005119">
    <property type="entry name" value="LysR_subst-bd"/>
</dbReference>
<dbReference type="InterPro" id="IPR000847">
    <property type="entry name" value="LysR_HTH_N"/>
</dbReference>
<dbReference type="Gene3D" id="3.40.190.290">
    <property type="match status" value="1"/>
</dbReference>
<dbReference type="EMBL" id="JAAMCP010000015">
    <property type="protein sequence ID" value="NTF39507.1"/>
    <property type="molecule type" value="Genomic_DNA"/>
</dbReference>
<evidence type="ECO:0000313" key="7">
    <source>
        <dbReference type="EMBL" id="NTF39507.1"/>
    </source>
</evidence>
<gene>
    <name evidence="7" type="ORF">G6L72_22650</name>
</gene>
<evidence type="ECO:0000256" key="3">
    <source>
        <dbReference type="ARBA" id="ARBA00023125"/>
    </source>
</evidence>
<dbReference type="InterPro" id="IPR036388">
    <property type="entry name" value="WH-like_DNA-bd_sf"/>
</dbReference>
<protein>
    <submittedName>
        <fullName evidence="7">LysR family transcriptional regulator</fullName>
    </submittedName>
</protein>
<comment type="caution">
    <text evidence="7">The sequence shown here is derived from an EMBL/GenBank/DDBJ whole genome shotgun (WGS) entry which is preliminary data.</text>
</comment>
<dbReference type="Pfam" id="PF03466">
    <property type="entry name" value="LysR_substrate"/>
    <property type="match status" value="1"/>
</dbReference>
<evidence type="ECO:0000256" key="1">
    <source>
        <dbReference type="ARBA" id="ARBA00009437"/>
    </source>
</evidence>
<dbReference type="Gene3D" id="1.10.10.10">
    <property type="entry name" value="Winged helix-like DNA-binding domain superfamily/Winged helix DNA-binding domain"/>
    <property type="match status" value="1"/>
</dbReference>
<evidence type="ECO:0000256" key="4">
    <source>
        <dbReference type="ARBA" id="ARBA00023159"/>
    </source>
</evidence>
<keyword evidence="2" id="KW-0805">Transcription regulation</keyword>
<sequence>MPRSLNLRQVEIFKAVIEHGTVSRAAEVAFISQPAASKLLVQLEADHGLKLFDRHKGRLVPTAQALRLYEEIDRIFAGVRQVESAIAFIKREEQGRLFVGVIPALAGAFIQRATMKFLEKNPNIYCSIESLGSHWIAESILNRKLDVGLVSSRVDNPYLVTEPVLEHDLICIMPPGHHFSNLDVIRPKNLHNAPFISFQPGSYTGQKIEKIFSSYDIAPNIVLTAAASPTVCEFVAAGLGVSLVHPLFIAGMGSRIVTRPFEPGTPFDFLLCYLRDARSAQLISKFVKETKSVAAHQLDEVKKGWNPI</sequence>
<keyword evidence="4" id="KW-0010">Activator</keyword>
<feature type="domain" description="HTH lysR-type" evidence="6">
    <location>
        <begin position="5"/>
        <end position="62"/>
    </location>
</feature>
<dbReference type="Proteomes" id="UP000822331">
    <property type="component" value="Unassembled WGS sequence"/>
</dbReference>
<organism evidence="7 8">
    <name type="scientific">Agrobacterium rubi</name>
    <dbReference type="NCBI Taxonomy" id="28099"/>
    <lineage>
        <taxon>Bacteria</taxon>
        <taxon>Pseudomonadati</taxon>
        <taxon>Pseudomonadota</taxon>
        <taxon>Alphaproteobacteria</taxon>
        <taxon>Hyphomicrobiales</taxon>
        <taxon>Rhizobiaceae</taxon>
        <taxon>Rhizobium/Agrobacterium group</taxon>
        <taxon>Agrobacterium</taxon>
    </lineage>
</organism>
<dbReference type="SUPFAM" id="SSF46785">
    <property type="entry name" value="Winged helix' DNA-binding domain"/>
    <property type="match status" value="1"/>
</dbReference>
<proteinExistence type="inferred from homology"/>
<dbReference type="RefSeq" id="WP_174003393.1">
    <property type="nucleotide sequence ID" value="NZ_JAAMCN010000019.1"/>
</dbReference>
<name>A0ABX2JEK7_9HYPH</name>
<keyword evidence="5" id="KW-0804">Transcription</keyword>
<keyword evidence="8" id="KW-1185">Reference proteome</keyword>
<dbReference type="Pfam" id="PF00126">
    <property type="entry name" value="HTH_1"/>
    <property type="match status" value="1"/>
</dbReference>
<evidence type="ECO:0000256" key="5">
    <source>
        <dbReference type="ARBA" id="ARBA00023163"/>
    </source>
</evidence>
<dbReference type="PROSITE" id="PS50931">
    <property type="entry name" value="HTH_LYSR"/>
    <property type="match status" value="1"/>
</dbReference>
<keyword evidence="3" id="KW-0238">DNA-binding</keyword>
<dbReference type="InterPro" id="IPR036390">
    <property type="entry name" value="WH_DNA-bd_sf"/>
</dbReference>
<dbReference type="SUPFAM" id="SSF53850">
    <property type="entry name" value="Periplasmic binding protein-like II"/>
    <property type="match status" value="1"/>
</dbReference>
<reference evidence="7 8" key="1">
    <citation type="journal article" date="2020" name="Science">
        <title>Unexpected conservation and global transmission of agrobacterial virulence plasmids.</title>
        <authorList>
            <person name="Weisberg A.J."/>
            <person name="Davis E.W. 2nd"/>
            <person name="Tabima J."/>
            <person name="Belcher M.S."/>
            <person name="Miller M."/>
            <person name="Kuo C.H."/>
            <person name="Loper J.E."/>
            <person name="Grunwald N.J."/>
            <person name="Putnam M.L."/>
            <person name="Chang J.H."/>
        </authorList>
    </citation>
    <scope>NUCLEOTIDE SEQUENCE [LARGE SCALE GENOMIC DNA]</scope>
    <source>
        <strain evidence="7 8">A19/93</strain>
    </source>
</reference>
<evidence type="ECO:0000259" key="6">
    <source>
        <dbReference type="PROSITE" id="PS50931"/>
    </source>
</evidence>
<evidence type="ECO:0000256" key="2">
    <source>
        <dbReference type="ARBA" id="ARBA00023015"/>
    </source>
</evidence>
<accession>A0ABX2JEK7</accession>
<comment type="similarity">
    <text evidence="1">Belongs to the LysR transcriptional regulatory family.</text>
</comment>
<evidence type="ECO:0000313" key="8">
    <source>
        <dbReference type="Proteomes" id="UP000822331"/>
    </source>
</evidence>